<evidence type="ECO:0000256" key="1">
    <source>
        <dbReference type="SAM" id="MobiDB-lite"/>
    </source>
</evidence>
<protein>
    <submittedName>
        <fullName evidence="2">Uncharacterized protein</fullName>
    </submittedName>
</protein>
<keyword evidence="3" id="KW-1185">Reference proteome</keyword>
<dbReference type="Proteomes" id="UP001066276">
    <property type="component" value="Chromosome 8"/>
</dbReference>
<organism evidence="2 3">
    <name type="scientific">Pleurodeles waltl</name>
    <name type="common">Iberian ribbed newt</name>
    <dbReference type="NCBI Taxonomy" id="8319"/>
    <lineage>
        <taxon>Eukaryota</taxon>
        <taxon>Metazoa</taxon>
        <taxon>Chordata</taxon>
        <taxon>Craniata</taxon>
        <taxon>Vertebrata</taxon>
        <taxon>Euteleostomi</taxon>
        <taxon>Amphibia</taxon>
        <taxon>Batrachia</taxon>
        <taxon>Caudata</taxon>
        <taxon>Salamandroidea</taxon>
        <taxon>Salamandridae</taxon>
        <taxon>Pleurodelinae</taxon>
        <taxon>Pleurodeles</taxon>
    </lineage>
</organism>
<name>A0AAV7N858_PLEWA</name>
<evidence type="ECO:0000313" key="3">
    <source>
        <dbReference type="Proteomes" id="UP001066276"/>
    </source>
</evidence>
<evidence type="ECO:0000313" key="2">
    <source>
        <dbReference type="EMBL" id="KAJ1112223.1"/>
    </source>
</evidence>
<gene>
    <name evidence="2" type="ORF">NDU88_000491</name>
</gene>
<reference evidence="2" key="1">
    <citation type="journal article" date="2022" name="bioRxiv">
        <title>Sequencing and chromosome-scale assembly of the giantPleurodeles waltlgenome.</title>
        <authorList>
            <person name="Brown T."/>
            <person name="Elewa A."/>
            <person name="Iarovenko S."/>
            <person name="Subramanian E."/>
            <person name="Araus A.J."/>
            <person name="Petzold A."/>
            <person name="Susuki M."/>
            <person name="Suzuki K.-i.T."/>
            <person name="Hayashi T."/>
            <person name="Toyoda A."/>
            <person name="Oliveira C."/>
            <person name="Osipova E."/>
            <person name="Leigh N.D."/>
            <person name="Simon A."/>
            <person name="Yun M.H."/>
        </authorList>
    </citation>
    <scope>NUCLEOTIDE SEQUENCE</scope>
    <source>
        <strain evidence="2">20211129_DDA</strain>
        <tissue evidence="2">Liver</tissue>
    </source>
</reference>
<comment type="caution">
    <text evidence="2">The sequence shown here is derived from an EMBL/GenBank/DDBJ whole genome shotgun (WGS) entry which is preliminary data.</text>
</comment>
<feature type="region of interest" description="Disordered" evidence="1">
    <location>
        <begin position="66"/>
        <end position="88"/>
    </location>
</feature>
<accession>A0AAV7N858</accession>
<dbReference type="EMBL" id="JANPWB010000012">
    <property type="protein sequence ID" value="KAJ1112223.1"/>
    <property type="molecule type" value="Genomic_DNA"/>
</dbReference>
<sequence length="275" mass="31168">MGDLKSEKHTSTLAGVTVRSRDVGRGGRYHLFKIRCVDDYSEIKESCGSRQKRGRWCTFRDRRENTDQLCREERNSPDSPTAGDEPTTVMISDSIKEEDYPMPDEGILSPAGDELTVVMLSDNIKEEEEAYPMADQDPEEVKTFHRPAAEEFTIAMASDRIKEEGEDYPVAAENQGEVINVHIPFGEELSIATKSDDIKEEDTYPMVDQDPEEVKNIYSCASGLAPYTRAEVESFRDPSATRIIFQTAFKYKALYNVETKQIFQSIKLPSLLKIQ</sequence>
<feature type="compositionally biased region" description="Basic and acidic residues" evidence="1">
    <location>
        <begin position="66"/>
        <end position="76"/>
    </location>
</feature>
<dbReference type="AlphaFoldDB" id="A0AAV7N858"/>
<proteinExistence type="predicted"/>